<dbReference type="PANTHER" id="PTHR11085">
    <property type="entry name" value="NAD-DEPENDENT PROTEIN DEACYLASE SIRTUIN-5, MITOCHONDRIAL-RELATED"/>
    <property type="match status" value="1"/>
</dbReference>
<organism evidence="11 12">
    <name type="scientific">Pochonia chlamydosporia 170</name>
    <dbReference type="NCBI Taxonomy" id="1380566"/>
    <lineage>
        <taxon>Eukaryota</taxon>
        <taxon>Fungi</taxon>
        <taxon>Dikarya</taxon>
        <taxon>Ascomycota</taxon>
        <taxon>Pezizomycotina</taxon>
        <taxon>Sordariomycetes</taxon>
        <taxon>Hypocreomycetidae</taxon>
        <taxon>Hypocreales</taxon>
        <taxon>Clavicipitaceae</taxon>
        <taxon>Pochonia</taxon>
    </lineage>
</organism>
<feature type="binding site" evidence="8">
    <location>
        <position position="165"/>
    </location>
    <ligand>
        <name>Zn(2+)</name>
        <dbReference type="ChEBI" id="CHEBI:29105"/>
    </ligand>
</feature>
<evidence type="ECO:0000256" key="1">
    <source>
        <dbReference type="ARBA" id="ARBA00006924"/>
    </source>
</evidence>
<accession>A0A179G5B3</accession>
<dbReference type="GO" id="GO:0070403">
    <property type="term" value="F:NAD+ binding"/>
    <property type="evidence" value="ECO:0007669"/>
    <property type="project" value="InterPro"/>
</dbReference>
<keyword evidence="4 8" id="KW-0479">Metal-binding</keyword>
<dbReference type="GO" id="GO:0003714">
    <property type="term" value="F:transcription corepressor activity"/>
    <property type="evidence" value="ECO:0007669"/>
    <property type="project" value="TreeGrafter"/>
</dbReference>
<dbReference type="RefSeq" id="XP_018148783.1">
    <property type="nucleotide sequence ID" value="XM_018280592.1"/>
</dbReference>
<feature type="region of interest" description="Disordered" evidence="9">
    <location>
        <begin position="1"/>
        <end position="21"/>
    </location>
</feature>
<feature type="binding site" evidence="8">
    <location>
        <position position="162"/>
    </location>
    <ligand>
        <name>Zn(2+)</name>
        <dbReference type="ChEBI" id="CHEBI:29105"/>
    </ligand>
</feature>
<feature type="domain" description="Deacetylase sirtuin-type" evidence="10">
    <location>
        <begin position="17"/>
        <end position="261"/>
    </location>
</feature>
<dbReference type="GO" id="GO:0017136">
    <property type="term" value="F:histone deacetylase activity, NAD-dependent"/>
    <property type="evidence" value="ECO:0007669"/>
    <property type="project" value="TreeGrafter"/>
</dbReference>
<proteinExistence type="inferred from homology"/>
<evidence type="ECO:0000256" key="6">
    <source>
        <dbReference type="ARBA" id="ARBA00023027"/>
    </source>
</evidence>
<dbReference type="InterPro" id="IPR003000">
    <property type="entry name" value="Sirtuin"/>
</dbReference>
<feature type="compositionally biased region" description="Basic and acidic residues" evidence="9">
    <location>
        <begin position="10"/>
        <end position="21"/>
    </location>
</feature>
<comment type="similarity">
    <text evidence="7">Belongs to the sirtuin family. Class IV subfamily.</text>
</comment>
<feature type="binding site" evidence="8">
    <location>
        <position position="135"/>
    </location>
    <ligand>
        <name>Zn(2+)</name>
        <dbReference type="ChEBI" id="CHEBI:29105"/>
    </ligand>
</feature>
<dbReference type="AlphaFoldDB" id="A0A179G5B3"/>
<dbReference type="InterPro" id="IPR029035">
    <property type="entry name" value="DHS-like_NAD/FAD-binding_dom"/>
</dbReference>
<evidence type="ECO:0000256" key="8">
    <source>
        <dbReference type="PROSITE-ProRule" id="PRU00236"/>
    </source>
</evidence>
<gene>
    <name evidence="11" type="ORF">VFPPC_00606</name>
</gene>
<dbReference type="GO" id="GO:0046872">
    <property type="term" value="F:metal ion binding"/>
    <property type="evidence" value="ECO:0007669"/>
    <property type="project" value="UniProtKB-KW"/>
</dbReference>
<evidence type="ECO:0000256" key="5">
    <source>
        <dbReference type="ARBA" id="ARBA00022833"/>
    </source>
</evidence>
<dbReference type="FunFam" id="3.40.50.1220:FF:000038">
    <property type="entry name" value="NAD-dependent protein deacetylase sirtuin-6 isoform X2"/>
    <property type="match status" value="1"/>
</dbReference>
<dbReference type="InterPro" id="IPR026590">
    <property type="entry name" value="Ssirtuin_cat_dom"/>
</dbReference>
<comment type="similarity">
    <text evidence="1">Belongs to the sirtuin family. Class I subfamily.</text>
</comment>
<dbReference type="SUPFAM" id="SSF52467">
    <property type="entry name" value="DHS-like NAD/FAD-binding domain"/>
    <property type="match status" value="1"/>
</dbReference>
<keyword evidence="5 8" id="KW-0862">Zinc</keyword>
<evidence type="ECO:0000256" key="3">
    <source>
        <dbReference type="ARBA" id="ARBA00022679"/>
    </source>
</evidence>
<dbReference type="Gene3D" id="3.40.50.1220">
    <property type="entry name" value="TPP-binding domain"/>
    <property type="match status" value="1"/>
</dbReference>
<dbReference type="Pfam" id="PF02146">
    <property type="entry name" value="SIR2"/>
    <property type="match status" value="1"/>
</dbReference>
<dbReference type="GO" id="GO:0000122">
    <property type="term" value="P:negative regulation of transcription by RNA polymerase II"/>
    <property type="evidence" value="ECO:0007669"/>
    <property type="project" value="TreeGrafter"/>
</dbReference>
<dbReference type="EC" id="2.3.1.286" evidence="2"/>
<evidence type="ECO:0000313" key="11">
    <source>
        <dbReference type="EMBL" id="OAQ72700.1"/>
    </source>
</evidence>
<feature type="binding site" evidence="8">
    <location>
        <position position="132"/>
    </location>
    <ligand>
        <name>Zn(2+)</name>
        <dbReference type="ChEBI" id="CHEBI:29105"/>
    </ligand>
</feature>
<dbReference type="GeneID" id="28844586"/>
<reference evidence="11 12" key="1">
    <citation type="journal article" date="2016" name="PLoS Pathog.">
        <title>Biosynthesis of antibiotic leucinostatins in bio-control fungus Purpureocillium lilacinum and their inhibition on phytophthora revealed by genome mining.</title>
        <authorList>
            <person name="Wang G."/>
            <person name="Liu Z."/>
            <person name="Lin R."/>
            <person name="Li E."/>
            <person name="Mao Z."/>
            <person name="Ling J."/>
            <person name="Yang Y."/>
            <person name="Yin W.B."/>
            <person name="Xie B."/>
        </authorList>
    </citation>
    <scope>NUCLEOTIDE SEQUENCE [LARGE SCALE GENOMIC DNA]</scope>
    <source>
        <strain evidence="11">170</strain>
    </source>
</reference>
<evidence type="ECO:0000256" key="4">
    <source>
        <dbReference type="ARBA" id="ARBA00022723"/>
    </source>
</evidence>
<keyword evidence="12" id="KW-1185">Reference proteome</keyword>
<evidence type="ECO:0000256" key="9">
    <source>
        <dbReference type="SAM" id="MobiDB-lite"/>
    </source>
</evidence>
<dbReference type="KEGG" id="pchm:VFPPC_00606"/>
<dbReference type="Proteomes" id="UP000078397">
    <property type="component" value="Unassembled WGS sequence"/>
</dbReference>
<dbReference type="EMBL" id="LSBJ02000001">
    <property type="protein sequence ID" value="OAQ72700.1"/>
    <property type="molecule type" value="Genomic_DNA"/>
</dbReference>
<feature type="active site" description="Proton acceptor" evidence="8">
    <location>
        <position position="124"/>
    </location>
</feature>
<dbReference type="OrthoDB" id="424302at2759"/>
<dbReference type="Gene3D" id="2.20.28.200">
    <property type="match status" value="1"/>
</dbReference>
<evidence type="ECO:0000313" key="12">
    <source>
        <dbReference type="Proteomes" id="UP000078397"/>
    </source>
</evidence>
<protein>
    <recommendedName>
        <fullName evidence="2">protein acetyllysine N-acetyltransferase</fullName>
        <ecNumber evidence="2">2.3.1.286</ecNumber>
    </recommendedName>
</protein>
<evidence type="ECO:0000259" key="10">
    <source>
        <dbReference type="PROSITE" id="PS50305"/>
    </source>
</evidence>
<evidence type="ECO:0000256" key="7">
    <source>
        <dbReference type="ARBA" id="ARBA00038170"/>
    </source>
</evidence>
<keyword evidence="3" id="KW-0808">Transferase</keyword>
<dbReference type="InterPro" id="IPR050134">
    <property type="entry name" value="NAD-dep_sirtuin_deacylases"/>
</dbReference>
<dbReference type="PANTHER" id="PTHR11085:SF12">
    <property type="entry name" value="NAD-DEPENDENT PROTEIN DEACYLASE SIRTUIN-6"/>
    <property type="match status" value="1"/>
</dbReference>
<dbReference type="PROSITE" id="PS50305">
    <property type="entry name" value="SIRTUIN"/>
    <property type="match status" value="1"/>
</dbReference>
<name>A0A179G5B3_METCM</name>
<evidence type="ECO:0000256" key="2">
    <source>
        <dbReference type="ARBA" id="ARBA00012928"/>
    </source>
</evidence>
<sequence length="379" mass="41512">MADTAPQTAAREHHEPTQTVDHKAEILASQIRKSKHFIIFTGAGISTSAGIPDFRGPEGSWTLLAQGRQRTAPSTSTLQAIPTPAHMALVELQNRGVLKYVVSQNCDGLHRRSGILSNKISEVHGNSNLEHCKTCGKEYLRDFRAVASYEKSVHDHRTGRKCAVCGGMLFDTIINFGESLPETALALAWENAQMADLCLVLGSSCTVTPAADIPELVGRNKSAKLAICNLQQTPLDDVSDLRVFSTADDLMVRVMEKLGTSIPRFVLRRRVVLSIGTRADGSCGIVVQGVDAEGVPMTYLRSVRLEGSRRGSTSEPHAISLRDGLAVGCIVRLELEFMGHYREPNLQIHYEVRGLKEEQACYVLEFDPCGGGWMTRRES</sequence>
<dbReference type="GO" id="GO:0005634">
    <property type="term" value="C:nucleus"/>
    <property type="evidence" value="ECO:0007669"/>
    <property type="project" value="TreeGrafter"/>
</dbReference>
<keyword evidence="6" id="KW-0520">NAD</keyword>
<dbReference type="STRING" id="1380566.A0A179G5B3"/>
<comment type="caution">
    <text evidence="11">The sequence shown here is derived from an EMBL/GenBank/DDBJ whole genome shotgun (WGS) entry which is preliminary data.</text>
</comment>